<keyword evidence="5" id="KW-1185">Reference proteome</keyword>
<dbReference type="Pfam" id="PF21186">
    <property type="entry name" value="DUF6852"/>
    <property type="match status" value="1"/>
</dbReference>
<proteinExistence type="predicted"/>
<feature type="domain" description="DUF6852" evidence="3">
    <location>
        <begin position="51"/>
        <end position="119"/>
    </location>
</feature>
<feature type="domain" description="DUF5606" evidence="2">
    <location>
        <begin position="3"/>
        <end position="48"/>
    </location>
</feature>
<protein>
    <recommendedName>
        <fullName evidence="6">DUF5606 domain-containing protein</fullName>
    </recommendedName>
</protein>
<evidence type="ECO:0008006" key="6">
    <source>
        <dbReference type="Google" id="ProtNLM"/>
    </source>
</evidence>
<evidence type="ECO:0000313" key="4">
    <source>
        <dbReference type="EMBL" id="NEN22880.1"/>
    </source>
</evidence>
<dbReference type="EMBL" id="JAAGVY010000006">
    <property type="protein sequence ID" value="NEN22880.1"/>
    <property type="molecule type" value="Genomic_DNA"/>
</dbReference>
<accession>A0A7K3WMK0</accession>
<evidence type="ECO:0000256" key="1">
    <source>
        <dbReference type="SAM" id="MobiDB-lite"/>
    </source>
</evidence>
<dbReference type="Proteomes" id="UP000486602">
    <property type="component" value="Unassembled WGS sequence"/>
</dbReference>
<sequence>MDLSKILSIAGKPGLYQIVNQSRGGVVAKSLLDGKKISIGQTQRVSTLSDISIYVEDGDEPLVNVLKTINEKYGDKELDIDLKDNDALRNLMSEMLPEYDEDRVYASDIKKMVKWYNLLLKNDILDFTEVPEEEKEEEAKEKEETEEKPKAKKAEANPTKKSEAKPKPNKTAEKKPAAKKGK</sequence>
<name>A0A7K3WMK0_9FLAO</name>
<feature type="compositionally biased region" description="Basic and acidic residues" evidence="1">
    <location>
        <begin position="137"/>
        <end position="176"/>
    </location>
</feature>
<dbReference type="InterPro" id="IPR049282">
    <property type="entry name" value="BVU_3817_N_sf"/>
</dbReference>
<evidence type="ECO:0000259" key="3">
    <source>
        <dbReference type="Pfam" id="PF21186"/>
    </source>
</evidence>
<dbReference type="AlphaFoldDB" id="A0A7K3WMK0"/>
<dbReference type="InterPro" id="IPR049280">
    <property type="entry name" value="DUF6852"/>
</dbReference>
<feature type="region of interest" description="Disordered" evidence="1">
    <location>
        <begin position="130"/>
        <end position="182"/>
    </location>
</feature>
<gene>
    <name evidence="4" type="ORF">G3O08_05135</name>
</gene>
<dbReference type="Gene3D" id="1.10.10.1650">
    <property type="match status" value="1"/>
</dbReference>
<dbReference type="Pfam" id="PF18347">
    <property type="entry name" value="DUF5606"/>
    <property type="match status" value="1"/>
</dbReference>
<dbReference type="Gene3D" id="2.30.30.730">
    <property type="match status" value="1"/>
</dbReference>
<evidence type="ECO:0000259" key="2">
    <source>
        <dbReference type="Pfam" id="PF18347"/>
    </source>
</evidence>
<dbReference type="InterPro" id="IPR049281">
    <property type="entry name" value="BVU_3817-like_C_sf"/>
</dbReference>
<dbReference type="InterPro" id="IPR041218">
    <property type="entry name" value="DUF5606"/>
</dbReference>
<comment type="caution">
    <text evidence="4">The sequence shown here is derived from an EMBL/GenBank/DDBJ whole genome shotgun (WGS) entry which is preliminary data.</text>
</comment>
<organism evidence="4 5">
    <name type="scientific">Cryomorpha ignava</name>
    <dbReference type="NCBI Taxonomy" id="101383"/>
    <lineage>
        <taxon>Bacteria</taxon>
        <taxon>Pseudomonadati</taxon>
        <taxon>Bacteroidota</taxon>
        <taxon>Flavobacteriia</taxon>
        <taxon>Flavobacteriales</taxon>
        <taxon>Cryomorphaceae</taxon>
        <taxon>Cryomorpha</taxon>
    </lineage>
</organism>
<dbReference type="RefSeq" id="WP_163283605.1">
    <property type="nucleotide sequence ID" value="NZ_JAAGVY010000006.1"/>
</dbReference>
<reference evidence="4 5" key="1">
    <citation type="submission" date="2020-02" db="EMBL/GenBank/DDBJ databases">
        <title>Out from the shadows clarifying the taxonomy of the family Cryomorphaceae and related taxa by utilizing the GTDB taxonomic framework.</title>
        <authorList>
            <person name="Bowman J.P."/>
        </authorList>
    </citation>
    <scope>NUCLEOTIDE SEQUENCE [LARGE SCALE GENOMIC DNA]</scope>
    <source>
        <strain evidence="4 5">QSSC 1-22</strain>
    </source>
</reference>
<evidence type="ECO:0000313" key="5">
    <source>
        <dbReference type="Proteomes" id="UP000486602"/>
    </source>
</evidence>